<keyword evidence="3" id="KW-1185">Reference proteome</keyword>
<dbReference type="RefSeq" id="WP_316701706.1">
    <property type="nucleotide sequence ID" value="NZ_CP136336.1"/>
</dbReference>
<evidence type="ECO:0000256" key="1">
    <source>
        <dbReference type="SAM" id="SignalP"/>
    </source>
</evidence>
<accession>A0ABZ0CV41</accession>
<evidence type="ECO:0000313" key="2">
    <source>
        <dbReference type="EMBL" id="WOB08837.1"/>
    </source>
</evidence>
<evidence type="ECO:0008006" key="4">
    <source>
        <dbReference type="Google" id="ProtNLM"/>
    </source>
</evidence>
<dbReference type="Proteomes" id="UP001303946">
    <property type="component" value="Chromosome"/>
</dbReference>
<keyword evidence="1" id="KW-0732">Signal</keyword>
<reference evidence="2 3" key="1">
    <citation type="submission" date="2023-10" db="EMBL/GenBank/DDBJ databases">
        <title>Bacteria for the degradation of biodegradable plastic PBAT(Polybutylene adipate terephthalate).</title>
        <authorList>
            <person name="Weon H.-Y."/>
            <person name="Yeon J."/>
        </authorList>
    </citation>
    <scope>NUCLEOTIDE SEQUENCE [LARGE SCALE GENOMIC DNA]</scope>
    <source>
        <strain evidence="2 3">SBD 7-3</strain>
    </source>
</reference>
<proteinExistence type="predicted"/>
<evidence type="ECO:0000313" key="3">
    <source>
        <dbReference type="Proteomes" id="UP001303946"/>
    </source>
</evidence>
<dbReference type="EMBL" id="CP136336">
    <property type="protein sequence ID" value="WOB08837.1"/>
    <property type="molecule type" value="Genomic_DNA"/>
</dbReference>
<organism evidence="2 3">
    <name type="scientific">Piscinibacter gummiphilus</name>
    <dbReference type="NCBI Taxonomy" id="946333"/>
    <lineage>
        <taxon>Bacteria</taxon>
        <taxon>Pseudomonadati</taxon>
        <taxon>Pseudomonadota</taxon>
        <taxon>Betaproteobacteria</taxon>
        <taxon>Burkholderiales</taxon>
        <taxon>Sphaerotilaceae</taxon>
        <taxon>Piscinibacter</taxon>
    </lineage>
</organism>
<feature type="signal peptide" evidence="1">
    <location>
        <begin position="1"/>
        <end position="20"/>
    </location>
</feature>
<protein>
    <recommendedName>
        <fullName evidence="4">Outer membrane protein beta-barrel domain-containing protein</fullName>
    </recommendedName>
</protein>
<feature type="chain" id="PRO_5046999296" description="Outer membrane protein beta-barrel domain-containing protein" evidence="1">
    <location>
        <begin position="21"/>
        <end position="195"/>
    </location>
</feature>
<gene>
    <name evidence="2" type="ORF">RXV79_01975</name>
</gene>
<name>A0ABZ0CV41_9BURK</name>
<sequence>MNKNIAIAAVAWAAASSVPAQVLVKPMVGLGITAGGDTIATVYYQNSNVDESRVHAGALFALHGGIELQFTSRVSTQFLVGYHVDQVRASNATVRWSRTPVEALGHYYLTDWFRLGGGARYSANARLHASGVASNTIPNTSFKASVGGVVEGEFFPYRSVGIKVRYVNERFKVNSSFSNETLDGSHGGVYVGYYF</sequence>